<reference evidence="7" key="1">
    <citation type="submission" date="2016-11" db="UniProtKB">
        <authorList>
            <consortium name="WormBaseParasite"/>
        </authorList>
    </citation>
    <scope>IDENTIFICATION</scope>
</reference>
<evidence type="ECO:0000256" key="1">
    <source>
        <dbReference type="ARBA" id="ARBA00011764"/>
    </source>
</evidence>
<dbReference type="WBParaSite" id="MhA1_Contig1155.frz3.gene2">
    <property type="protein sequence ID" value="MhA1_Contig1155.frz3.gene2"/>
    <property type="gene ID" value="MhA1_Contig1155.frz3.gene2"/>
</dbReference>
<organism evidence="6 7">
    <name type="scientific">Meloidogyne hapla</name>
    <name type="common">Root-knot nematode worm</name>
    <dbReference type="NCBI Taxonomy" id="6305"/>
    <lineage>
        <taxon>Eukaryota</taxon>
        <taxon>Metazoa</taxon>
        <taxon>Ecdysozoa</taxon>
        <taxon>Nematoda</taxon>
        <taxon>Chromadorea</taxon>
        <taxon>Rhabditida</taxon>
        <taxon>Tylenchina</taxon>
        <taxon>Tylenchomorpha</taxon>
        <taxon>Tylenchoidea</taxon>
        <taxon>Meloidogynidae</taxon>
        <taxon>Meloidogyninae</taxon>
        <taxon>Meloidogyne</taxon>
    </lineage>
</organism>
<dbReference type="InterPro" id="IPR028002">
    <property type="entry name" value="Myb_DNA-bind_5"/>
</dbReference>
<evidence type="ECO:0000256" key="4">
    <source>
        <dbReference type="SAM" id="MobiDB-lite"/>
    </source>
</evidence>
<protein>
    <recommendedName>
        <fullName evidence="2">Regulatory protein zeste</fullName>
    </recommendedName>
</protein>
<dbReference type="AlphaFoldDB" id="A0A1I8B0Y8"/>
<feature type="domain" description="Myb/SANT-like DNA-binding" evidence="5">
    <location>
        <begin position="27"/>
        <end position="69"/>
    </location>
</feature>
<feature type="compositionally biased region" description="Basic and acidic residues" evidence="4">
    <location>
        <begin position="59"/>
        <end position="74"/>
    </location>
</feature>
<evidence type="ECO:0000256" key="3">
    <source>
        <dbReference type="ARBA" id="ARBA00025466"/>
    </source>
</evidence>
<keyword evidence="6" id="KW-1185">Reference proteome</keyword>
<evidence type="ECO:0000313" key="7">
    <source>
        <dbReference type="WBParaSite" id="MhA1_Contig1155.frz3.gene2"/>
    </source>
</evidence>
<evidence type="ECO:0000256" key="2">
    <source>
        <dbReference type="ARBA" id="ARBA00016807"/>
    </source>
</evidence>
<comment type="subunit">
    <text evidence="1">Self-associates forming complexes of several hundred monomers.</text>
</comment>
<comment type="function">
    <text evidence="3">Involved in transvection phenomena (= synapsis-dependent gene expression), where the synaptic pairing of chromosomes carrying genes with which zeste interacts influences the expression of these genes. Zeste binds to DNA and stimulates transcription from a nearby promoter.</text>
</comment>
<name>A0A1I8B0Y8_MELHA</name>
<dbReference type="Pfam" id="PF13873">
    <property type="entry name" value="Myb_DNA-bind_5"/>
    <property type="match status" value="1"/>
</dbReference>
<accession>A0A1I8B0Y8</accession>
<proteinExistence type="predicted"/>
<evidence type="ECO:0000259" key="5">
    <source>
        <dbReference type="Pfam" id="PF13873"/>
    </source>
</evidence>
<feature type="region of interest" description="Disordered" evidence="4">
    <location>
        <begin position="59"/>
        <end position="89"/>
    </location>
</feature>
<dbReference type="Proteomes" id="UP000095281">
    <property type="component" value="Unplaced"/>
</dbReference>
<evidence type="ECO:0000313" key="6">
    <source>
        <dbReference type="Proteomes" id="UP000095281"/>
    </source>
</evidence>
<sequence>MAVFIAEQIRDDFETFFPSNRTAEFSRKASDAWTELTSQLNASFGSSVTEVQVREKWHNMKRESKKKYAAEQKYQRGTGGGPSMSERNQNDSVHSAIIECFGSTSAFNGVAGGSSTDIFGVPPPKSPKLEGRKFFDFNNTQIKMDTSVQELQKQVLEISLTNQQHISRSLEKVDKLVDHASSVIGLMENLL</sequence>